<dbReference type="EMBL" id="HG994587">
    <property type="protein sequence ID" value="CAF3017185.1"/>
    <property type="molecule type" value="Genomic_DNA"/>
</dbReference>
<name>A0A7R8HCJ5_LEPSM</name>
<dbReference type="OrthoDB" id="45365at2759"/>
<gene>
    <name evidence="3" type="ORF">LSAA_13513</name>
</gene>
<keyword evidence="4" id="KW-1185">Reference proteome</keyword>
<feature type="chain" id="PRO_5043994679" evidence="2">
    <location>
        <begin position="20"/>
        <end position="234"/>
    </location>
</feature>
<dbReference type="Proteomes" id="UP000675881">
    <property type="component" value="Chromosome 8"/>
</dbReference>
<accession>A0A7R8HCJ5</accession>
<reference evidence="3" key="1">
    <citation type="submission" date="2021-02" db="EMBL/GenBank/DDBJ databases">
        <authorList>
            <person name="Bekaert M."/>
        </authorList>
    </citation>
    <scope>NUCLEOTIDE SEQUENCE</scope>
    <source>
        <strain evidence="3">IoA-00</strain>
    </source>
</reference>
<organism evidence="3 4">
    <name type="scientific">Lepeophtheirus salmonis</name>
    <name type="common">Salmon louse</name>
    <name type="synonym">Caligus salmonis</name>
    <dbReference type="NCBI Taxonomy" id="72036"/>
    <lineage>
        <taxon>Eukaryota</taxon>
        <taxon>Metazoa</taxon>
        <taxon>Ecdysozoa</taxon>
        <taxon>Arthropoda</taxon>
        <taxon>Crustacea</taxon>
        <taxon>Multicrustacea</taxon>
        <taxon>Hexanauplia</taxon>
        <taxon>Copepoda</taxon>
        <taxon>Siphonostomatoida</taxon>
        <taxon>Caligidae</taxon>
        <taxon>Lepeophtheirus</taxon>
    </lineage>
</organism>
<feature type="compositionally biased region" description="Basic and acidic residues" evidence="1">
    <location>
        <begin position="203"/>
        <end position="222"/>
    </location>
</feature>
<feature type="compositionally biased region" description="Acidic residues" evidence="1">
    <location>
        <begin position="176"/>
        <end position="189"/>
    </location>
</feature>
<feature type="region of interest" description="Disordered" evidence="1">
    <location>
        <begin position="144"/>
        <end position="234"/>
    </location>
</feature>
<evidence type="ECO:0000256" key="2">
    <source>
        <dbReference type="SAM" id="SignalP"/>
    </source>
</evidence>
<keyword evidence="2" id="KW-0732">Signal</keyword>
<protein>
    <submittedName>
        <fullName evidence="3">(salmon louse) hypothetical protein</fullName>
    </submittedName>
</protein>
<proteinExistence type="predicted"/>
<evidence type="ECO:0000313" key="3">
    <source>
        <dbReference type="EMBL" id="CAF3017185.1"/>
    </source>
</evidence>
<evidence type="ECO:0000256" key="1">
    <source>
        <dbReference type="SAM" id="MobiDB-lite"/>
    </source>
</evidence>
<evidence type="ECO:0000313" key="4">
    <source>
        <dbReference type="Proteomes" id="UP000675881"/>
    </source>
</evidence>
<feature type="signal peptide" evidence="2">
    <location>
        <begin position="1"/>
        <end position="19"/>
    </location>
</feature>
<dbReference type="Gene3D" id="3.50.4.10">
    <property type="entry name" value="Hepatocyte Growth Factor"/>
    <property type="match status" value="1"/>
</dbReference>
<feature type="compositionally biased region" description="Low complexity" evidence="1">
    <location>
        <begin position="163"/>
        <end position="175"/>
    </location>
</feature>
<dbReference type="AlphaFoldDB" id="A0A7R8HCJ5"/>
<sequence length="234" mass="25703">MKLFCLFVSFSLLIGEGWSVPECPDFSSSVCRLDLDNVLSIRNYEDSDAGNADNRCQFDCRQEPGCRNFTFFSPTVPGLRSTCLLFKSCKTSSFCASCVSGPPEPPLDTCGVKILLNSILLDLSHEEYNPGAIRKVAELARQPKQLEDNSEIESSGDGEVLTEGSGEENSNGSGSNEEDMSANEAESGDIENMVDKEDGENFSGKELDEDMSAKEDEQVMADKEEEEVMADKRR</sequence>